<dbReference type="AlphaFoldDB" id="A0A9W4XJF9"/>
<feature type="domain" description="Acyltransferase 3" evidence="2">
    <location>
        <begin position="14"/>
        <end position="392"/>
    </location>
</feature>
<sequence length="419" mass="47343">MPMPPTPHPQTSTAWLNGVRGLAALIVAFVHFIAGEVDPPFSAFSAEPPHENRRIYQLPPFRIIFADQAMVALFFVVSAYSISIGPLKARESTPRGNFLDSLSSSVFRRPIRLYMPVAVLEFLSHIAYYLNLYRWSSLPDEKLETLGDHIKHYFSYMLHLANPFFPFQIALNIQVWTIPAEFMGSCFVYLTILATANLRPAARLAVIVLIAVIAIWHLSWLLSTFMCGLAIAEYQLLQHTFISDSTRISRSRTQGLPLNSALNTILFVLGFYLLCIPEHPADDPWGSEYRIFSTIGPSLPSDQLPKAQMWRSIGGVMCMFATSRSPTLQMLFNTRVAQYLGKISFGLYLVHILIFSLLRNELVQLFWWVIGEDSVFGWIGAGAVLGPLVVWCGDLFWKVVDVRAVRLARWVDGRLRAQN</sequence>
<accession>A0A9W4XJF9</accession>
<name>A0A9W4XJF9_9PLEO</name>
<keyword evidence="1" id="KW-1133">Transmembrane helix</keyword>
<keyword evidence="1" id="KW-0812">Transmembrane</keyword>
<evidence type="ECO:0000259" key="2">
    <source>
        <dbReference type="Pfam" id="PF01757"/>
    </source>
</evidence>
<evidence type="ECO:0000313" key="3">
    <source>
        <dbReference type="EMBL" id="CAI6235972.1"/>
    </source>
</evidence>
<dbReference type="InterPro" id="IPR002656">
    <property type="entry name" value="Acyl_transf_3_dom"/>
</dbReference>
<feature type="transmembrane region" description="Helical" evidence="1">
    <location>
        <begin position="204"/>
        <end position="234"/>
    </location>
</feature>
<feature type="transmembrane region" description="Helical" evidence="1">
    <location>
        <begin position="255"/>
        <end position="274"/>
    </location>
</feature>
<feature type="transmembrane region" description="Helical" evidence="1">
    <location>
        <begin position="61"/>
        <end position="82"/>
    </location>
</feature>
<feature type="transmembrane region" description="Helical" evidence="1">
    <location>
        <begin position="113"/>
        <end position="133"/>
    </location>
</feature>
<dbReference type="Proteomes" id="UP001152607">
    <property type="component" value="Unassembled WGS sequence"/>
</dbReference>
<organism evidence="3 4">
    <name type="scientific">Periconia digitata</name>
    <dbReference type="NCBI Taxonomy" id="1303443"/>
    <lineage>
        <taxon>Eukaryota</taxon>
        <taxon>Fungi</taxon>
        <taxon>Dikarya</taxon>
        <taxon>Ascomycota</taxon>
        <taxon>Pezizomycotina</taxon>
        <taxon>Dothideomycetes</taxon>
        <taxon>Pleosporomycetidae</taxon>
        <taxon>Pleosporales</taxon>
        <taxon>Massarineae</taxon>
        <taxon>Periconiaceae</taxon>
        <taxon>Periconia</taxon>
    </lineage>
</organism>
<dbReference type="PANTHER" id="PTHR23028:SF134">
    <property type="entry name" value="PUTATIVE (AFU_ORTHOLOGUE AFUA_4G08520)-RELATED"/>
    <property type="match status" value="1"/>
</dbReference>
<dbReference type="OrthoDB" id="5819582at2759"/>
<evidence type="ECO:0000313" key="4">
    <source>
        <dbReference type="Proteomes" id="UP001152607"/>
    </source>
</evidence>
<reference evidence="3" key="1">
    <citation type="submission" date="2023-01" db="EMBL/GenBank/DDBJ databases">
        <authorList>
            <person name="Van Ghelder C."/>
            <person name="Rancurel C."/>
        </authorList>
    </citation>
    <scope>NUCLEOTIDE SEQUENCE</scope>
    <source>
        <strain evidence="3">CNCM I-4278</strain>
    </source>
</reference>
<comment type="caution">
    <text evidence="3">The sequence shown here is derived from an EMBL/GenBank/DDBJ whole genome shotgun (WGS) entry which is preliminary data.</text>
</comment>
<proteinExistence type="predicted"/>
<dbReference type="EMBL" id="CAOQHR010000001">
    <property type="protein sequence ID" value="CAI6235972.1"/>
    <property type="molecule type" value="Genomic_DNA"/>
</dbReference>
<dbReference type="PANTHER" id="PTHR23028">
    <property type="entry name" value="ACETYLTRANSFERASE"/>
    <property type="match status" value="1"/>
</dbReference>
<evidence type="ECO:0000256" key="1">
    <source>
        <dbReference type="SAM" id="Phobius"/>
    </source>
</evidence>
<dbReference type="Pfam" id="PF01757">
    <property type="entry name" value="Acyl_transf_3"/>
    <property type="match status" value="1"/>
</dbReference>
<protein>
    <recommendedName>
        <fullName evidence="2">Acyltransferase 3 domain-containing protein</fullName>
    </recommendedName>
</protein>
<keyword evidence="1" id="KW-0472">Membrane</keyword>
<feature type="transmembrane region" description="Helical" evidence="1">
    <location>
        <begin position="378"/>
        <end position="397"/>
    </location>
</feature>
<dbReference type="InterPro" id="IPR050879">
    <property type="entry name" value="Acyltransferase_3"/>
</dbReference>
<keyword evidence="4" id="KW-1185">Reference proteome</keyword>
<feature type="transmembrane region" description="Helical" evidence="1">
    <location>
        <begin position="339"/>
        <end position="358"/>
    </location>
</feature>
<dbReference type="GO" id="GO:0016747">
    <property type="term" value="F:acyltransferase activity, transferring groups other than amino-acyl groups"/>
    <property type="evidence" value="ECO:0007669"/>
    <property type="project" value="InterPro"/>
</dbReference>
<gene>
    <name evidence="3" type="ORF">PDIGIT_LOCUS400</name>
</gene>
<feature type="transmembrane region" description="Helical" evidence="1">
    <location>
        <begin position="178"/>
        <end position="198"/>
    </location>
</feature>